<accession>A0A2T4Q0Z7</accession>
<dbReference type="InterPro" id="IPR003593">
    <property type="entry name" value="AAA+_ATPase"/>
</dbReference>
<feature type="domain" description="ABC transporter" evidence="4">
    <location>
        <begin position="2"/>
        <end position="229"/>
    </location>
</feature>
<dbReference type="PANTHER" id="PTHR43776">
    <property type="entry name" value="TRANSPORT ATP-BINDING PROTEIN"/>
    <property type="match status" value="1"/>
</dbReference>
<proteinExistence type="predicted"/>
<keyword evidence="2" id="KW-0547">Nucleotide-binding</keyword>
<organism evidence="5 6">
    <name type="scientific">Staphylococcus warneri</name>
    <dbReference type="NCBI Taxonomy" id="1292"/>
    <lineage>
        <taxon>Bacteria</taxon>
        <taxon>Bacillati</taxon>
        <taxon>Bacillota</taxon>
        <taxon>Bacilli</taxon>
        <taxon>Bacillales</taxon>
        <taxon>Staphylococcaceae</taxon>
        <taxon>Staphylococcus</taxon>
    </lineage>
</organism>
<dbReference type="SMART" id="SM00382">
    <property type="entry name" value="AAA"/>
    <property type="match status" value="1"/>
</dbReference>
<dbReference type="RefSeq" id="WP_107532805.1">
    <property type="nucleotide sequence ID" value="NZ_JAFFRN010000019.1"/>
</dbReference>
<reference evidence="5 6" key="1">
    <citation type="journal article" date="2016" name="Front. Microbiol.">
        <title>Comprehensive Phylogenetic Analysis of Bovine Non-aureus Staphylococci Species Based on Whole-Genome Sequencing.</title>
        <authorList>
            <person name="Naushad S."/>
            <person name="Barkema H.W."/>
            <person name="Luby C."/>
            <person name="Condas L.A."/>
            <person name="Nobrega D.B."/>
            <person name="Carson D.A."/>
            <person name="De Buck J."/>
        </authorList>
    </citation>
    <scope>NUCLEOTIDE SEQUENCE [LARGE SCALE GENOMIC DNA]</scope>
    <source>
        <strain evidence="5 6">SNUC 2993</strain>
    </source>
</reference>
<dbReference type="EMBL" id="PZEV01000014">
    <property type="protein sequence ID" value="PTI51335.1"/>
    <property type="molecule type" value="Genomic_DNA"/>
</dbReference>
<dbReference type="Gene3D" id="3.40.50.300">
    <property type="entry name" value="P-loop containing nucleotide triphosphate hydrolases"/>
    <property type="match status" value="1"/>
</dbReference>
<dbReference type="PROSITE" id="PS50893">
    <property type="entry name" value="ABC_TRANSPORTER_2"/>
    <property type="match status" value="1"/>
</dbReference>
<comment type="caution">
    <text evidence="5">The sequence shown here is derived from an EMBL/GenBank/DDBJ whole genome shotgun (WGS) entry which is preliminary data.</text>
</comment>
<evidence type="ECO:0000256" key="1">
    <source>
        <dbReference type="ARBA" id="ARBA00022448"/>
    </source>
</evidence>
<evidence type="ECO:0000313" key="5">
    <source>
        <dbReference type="EMBL" id="PTI51335.1"/>
    </source>
</evidence>
<dbReference type="GO" id="GO:0055085">
    <property type="term" value="P:transmembrane transport"/>
    <property type="evidence" value="ECO:0007669"/>
    <property type="project" value="UniProtKB-ARBA"/>
</dbReference>
<evidence type="ECO:0000313" key="6">
    <source>
        <dbReference type="Proteomes" id="UP000240717"/>
    </source>
</evidence>
<keyword evidence="3 5" id="KW-0067">ATP-binding</keyword>
<keyword evidence="1" id="KW-0813">Transport</keyword>
<gene>
    <name evidence="5" type="ORF">BU085_05580</name>
</gene>
<dbReference type="Proteomes" id="UP000240717">
    <property type="component" value="Unassembled WGS sequence"/>
</dbReference>
<dbReference type="PANTHER" id="PTHR43776:SF8">
    <property type="entry name" value="ABC TRANSPORTER, ATP-BINDING PROTEIN"/>
    <property type="match status" value="1"/>
</dbReference>
<dbReference type="InterPro" id="IPR017871">
    <property type="entry name" value="ABC_transporter-like_CS"/>
</dbReference>
<dbReference type="STRING" id="1194526.A284_06745"/>
<protein>
    <submittedName>
        <fullName evidence="5">Peptide ABC transporter ATP-binding protein</fullName>
    </submittedName>
</protein>
<dbReference type="GO" id="GO:0005524">
    <property type="term" value="F:ATP binding"/>
    <property type="evidence" value="ECO:0007669"/>
    <property type="project" value="UniProtKB-KW"/>
</dbReference>
<dbReference type="InterPro" id="IPR003439">
    <property type="entry name" value="ABC_transporter-like_ATP-bd"/>
</dbReference>
<sequence>MIKLDNISFHYHKQQSVLNHINLTIDDNEIVGILGESGSGKSTLSSLLLHELKPTTGSIRVDTHDILPVFQHASESFNPKLTIQQSLAEPLLYYKKQSTQYQHIDQIIQDTTSSFNLPLSLLSKYPYELSGGQLQRFNLLRTLLVKPKVLICDEITSNLDVIAEQHMLDILTENYRKHPYTLIIISHDLSVIQRICHRIIVLKDGAIVDDFNTDQLFSHQRHPYTKQLVALYESN</sequence>
<dbReference type="GO" id="GO:0016887">
    <property type="term" value="F:ATP hydrolysis activity"/>
    <property type="evidence" value="ECO:0007669"/>
    <property type="project" value="InterPro"/>
</dbReference>
<dbReference type="PROSITE" id="PS00211">
    <property type="entry name" value="ABC_TRANSPORTER_1"/>
    <property type="match status" value="1"/>
</dbReference>
<evidence type="ECO:0000259" key="4">
    <source>
        <dbReference type="PROSITE" id="PS50893"/>
    </source>
</evidence>
<dbReference type="SUPFAM" id="SSF52540">
    <property type="entry name" value="P-loop containing nucleoside triphosphate hydrolases"/>
    <property type="match status" value="1"/>
</dbReference>
<evidence type="ECO:0000256" key="3">
    <source>
        <dbReference type="ARBA" id="ARBA00022840"/>
    </source>
</evidence>
<dbReference type="AlphaFoldDB" id="A0A2T4Q0Z7"/>
<evidence type="ECO:0000256" key="2">
    <source>
        <dbReference type="ARBA" id="ARBA00022741"/>
    </source>
</evidence>
<name>A0A2T4Q0Z7_STAWA</name>
<dbReference type="InterPro" id="IPR027417">
    <property type="entry name" value="P-loop_NTPase"/>
</dbReference>
<dbReference type="InterPro" id="IPR050319">
    <property type="entry name" value="ABC_transp_ATP-bind"/>
</dbReference>
<dbReference type="Pfam" id="PF00005">
    <property type="entry name" value="ABC_tran"/>
    <property type="match status" value="1"/>
</dbReference>
<dbReference type="CDD" id="cd03257">
    <property type="entry name" value="ABC_NikE_OppD_transporters"/>
    <property type="match status" value="1"/>
</dbReference>